<keyword evidence="1" id="KW-0175">Coiled coil</keyword>
<name>A0ABQ9ELB2_TEGGR</name>
<sequence>MFKQTKRLQSVIRDRDIQFKHELKKKERETNKLKERQEEMYQVLIGNYEEKQRELMLENTDLRDCLMHMQKELISVMNRPESSHSANTLPVTNNSINSSNSIASDDEDSSSSQLTLDEISDGPSNGARTSPSRNLASKSDEELDKLKKQLKKYKEIIKQQEDLIQRKVFEEERATVLKNQFLQLSPFGKGTPVKQETPQKGEKQRLLPSTPMFSPAPSEPPKTPSTQELYRILGLTPKDIQRREKSTPAIERINQNEVKRVPSSESLLSGSCFSDPCDTKQGKSLSERTMSSTKQNSGSRDILNNYIEARRTLFRRSSTGSNEGLNV</sequence>
<dbReference type="InterPro" id="IPR052300">
    <property type="entry name" value="Adhesion_Centrosome_assoc"/>
</dbReference>
<feature type="compositionally biased region" description="Low complexity" evidence="2">
    <location>
        <begin position="93"/>
        <end position="103"/>
    </location>
</feature>
<evidence type="ECO:0000256" key="2">
    <source>
        <dbReference type="SAM" id="MobiDB-lite"/>
    </source>
</evidence>
<evidence type="ECO:0000313" key="4">
    <source>
        <dbReference type="Proteomes" id="UP001217089"/>
    </source>
</evidence>
<feature type="compositionally biased region" description="Polar residues" evidence="2">
    <location>
        <begin position="122"/>
        <end position="136"/>
    </location>
</feature>
<gene>
    <name evidence="3" type="ORF">KUTeg_016609</name>
</gene>
<dbReference type="PANTHER" id="PTHR46507:SF4">
    <property type="entry name" value="SSX FAMILY MEMBER 2 INTERACTING PROTEIN"/>
    <property type="match status" value="1"/>
</dbReference>
<evidence type="ECO:0000256" key="1">
    <source>
        <dbReference type="SAM" id="Coils"/>
    </source>
</evidence>
<proteinExistence type="predicted"/>
<feature type="compositionally biased region" description="Polar residues" evidence="2">
    <location>
        <begin position="83"/>
        <end position="92"/>
    </location>
</feature>
<organism evidence="3 4">
    <name type="scientific">Tegillarca granosa</name>
    <name type="common">Malaysian cockle</name>
    <name type="synonym">Anadara granosa</name>
    <dbReference type="NCBI Taxonomy" id="220873"/>
    <lineage>
        <taxon>Eukaryota</taxon>
        <taxon>Metazoa</taxon>
        <taxon>Spiralia</taxon>
        <taxon>Lophotrochozoa</taxon>
        <taxon>Mollusca</taxon>
        <taxon>Bivalvia</taxon>
        <taxon>Autobranchia</taxon>
        <taxon>Pteriomorphia</taxon>
        <taxon>Arcoida</taxon>
        <taxon>Arcoidea</taxon>
        <taxon>Arcidae</taxon>
        <taxon>Tegillarca</taxon>
    </lineage>
</organism>
<accession>A0ABQ9ELB2</accession>
<keyword evidence="4" id="KW-1185">Reference proteome</keyword>
<protein>
    <submittedName>
        <fullName evidence="3">Uncharacterized protein</fullName>
    </submittedName>
</protein>
<dbReference type="EMBL" id="JARBDR010000813">
    <property type="protein sequence ID" value="KAJ8306064.1"/>
    <property type="molecule type" value="Genomic_DNA"/>
</dbReference>
<dbReference type="PANTHER" id="PTHR46507">
    <property type="entry name" value="AFADIN- AND ALPHA-ACTININ-BINDING PROTEIN"/>
    <property type="match status" value="1"/>
</dbReference>
<reference evidence="3 4" key="1">
    <citation type="submission" date="2022-12" db="EMBL/GenBank/DDBJ databases">
        <title>Chromosome-level genome of Tegillarca granosa.</title>
        <authorList>
            <person name="Kim J."/>
        </authorList>
    </citation>
    <scope>NUCLEOTIDE SEQUENCE [LARGE SCALE GENOMIC DNA]</scope>
    <source>
        <strain evidence="3">Teg-2019</strain>
        <tissue evidence="3">Adductor muscle</tissue>
    </source>
</reference>
<feature type="region of interest" description="Disordered" evidence="2">
    <location>
        <begin position="185"/>
        <end position="225"/>
    </location>
</feature>
<feature type="region of interest" description="Disordered" evidence="2">
    <location>
        <begin position="78"/>
        <end position="141"/>
    </location>
</feature>
<dbReference type="Proteomes" id="UP001217089">
    <property type="component" value="Unassembled WGS sequence"/>
</dbReference>
<feature type="coiled-coil region" evidence="1">
    <location>
        <begin position="20"/>
        <end position="54"/>
    </location>
</feature>
<feature type="compositionally biased region" description="Polar residues" evidence="2">
    <location>
        <begin position="282"/>
        <end position="299"/>
    </location>
</feature>
<feature type="region of interest" description="Disordered" evidence="2">
    <location>
        <begin position="277"/>
        <end position="299"/>
    </location>
</feature>
<evidence type="ECO:0000313" key="3">
    <source>
        <dbReference type="EMBL" id="KAJ8306064.1"/>
    </source>
</evidence>
<comment type="caution">
    <text evidence="3">The sequence shown here is derived from an EMBL/GenBank/DDBJ whole genome shotgun (WGS) entry which is preliminary data.</text>
</comment>